<dbReference type="Proteomes" id="UP000054481">
    <property type="component" value="Unassembled WGS sequence"/>
</dbReference>
<comment type="subcellular location">
    <subcellularLocation>
        <location evidence="1">Mitochondrion</location>
    </subcellularLocation>
</comment>
<name>A0A0F7ZFC7_9HYPO</name>
<dbReference type="InterPro" id="IPR013103">
    <property type="entry name" value="RVT_2"/>
</dbReference>
<evidence type="ECO:0000256" key="1">
    <source>
        <dbReference type="ARBA" id="ARBA00004173"/>
    </source>
</evidence>
<dbReference type="SUPFAM" id="SSF56672">
    <property type="entry name" value="DNA/RNA polymerases"/>
    <property type="match status" value="1"/>
</dbReference>
<proteinExistence type="predicted"/>
<organism evidence="4 5">
    <name type="scientific">Hirsutella minnesotensis 3608</name>
    <dbReference type="NCBI Taxonomy" id="1043627"/>
    <lineage>
        <taxon>Eukaryota</taxon>
        <taxon>Fungi</taxon>
        <taxon>Dikarya</taxon>
        <taxon>Ascomycota</taxon>
        <taxon>Pezizomycotina</taxon>
        <taxon>Sordariomycetes</taxon>
        <taxon>Hypocreomycetidae</taxon>
        <taxon>Hypocreales</taxon>
        <taxon>Ophiocordycipitaceae</taxon>
        <taxon>Hirsutella</taxon>
    </lineage>
</organism>
<sequence>MSSVKDENEVLHSDLRNATFGSILHRLHVLGFRCDALKFMLLLVNKRVCEYAVANNELELEVGQAKPLPLTWVFKYKFDKHGFLTKFKARLCVRGDLQQLGDNDTYAATLAGRSFRILMAITAKFDLETRQLDAVNAFTNSFLDEDVFVMFPDGYHRQGWTLKLIRALYGLRRSPLLWQKDLTAALQDLGLTQCPDDPCIFQNPWMTVFFFVDES</sequence>
<feature type="domain" description="Reverse transcriptase Ty1/copia-type" evidence="3">
    <location>
        <begin position="64"/>
        <end position="201"/>
    </location>
</feature>
<gene>
    <name evidence="4" type="ORF">HIM_11697</name>
</gene>
<protein>
    <recommendedName>
        <fullName evidence="3">Reverse transcriptase Ty1/copia-type domain-containing protein</fullName>
    </recommendedName>
</protein>
<dbReference type="Pfam" id="PF07727">
    <property type="entry name" value="RVT_2"/>
    <property type="match status" value="1"/>
</dbReference>
<dbReference type="InterPro" id="IPR043502">
    <property type="entry name" value="DNA/RNA_pol_sf"/>
</dbReference>
<dbReference type="AlphaFoldDB" id="A0A0F7ZFC7"/>
<dbReference type="GO" id="GO:0005739">
    <property type="term" value="C:mitochondrion"/>
    <property type="evidence" value="ECO:0007669"/>
    <property type="project" value="UniProtKB-SubCell"/>
</dbReference>
<reference evidence="4 5" key="1">
    <citation type="journal article" date="2014" name="Genome Biol. Evol.">
        <title>Comparative genomics and transcriptomics analyses reveal divergent lifestyle features of nematode endoparasitic fungus Hirsutella minnesotensis.</title>
        <authorList>
            <person name="Lai Y."/>
            <person name="Liu K."/>
            <person name="Zhang X."/>
            <person name="Zhang X."/>
            <person name="Li K."/>
            <person name="Wang N."/>
            <person name="Shu C."/>
            <person name="Wu Y."/>
            <person name="Wang C."/>
            <person name="Bushley K.E."/>
            <person name="Xiang M."/>
            <person name="Liu X."/>
        </authorList>
    </citation>
    <scope>NUCLEOTIDE SEQUENCE [LARGE SCALE GENOMIC DNA]</scope>
    <source>
        <strain evidence="4 5">3608</strain>
    </source>
</reference>
<keyword evidence="2" id="KW-0496">Mitochondrion</keyword>
<evidence type="ECO:0000256" key="2">
    <source>
        <dbReference type="ARBA" id="ARBA00023128"/>
    </source>
</evidence>
<keyword evidence="5" id="KW-1185">Reference proteome</keyword>
<dbReference type="OrthoDB" id="5080335at2759"/>
<accession>A0A0F7ZFC7</accession>
<evidence type="ECO:0000313" key="4">
    <source>
        <dbReference type="EMBL" id="KJZ68911.1"/>
    </source>
</evidence>
<evidence type="ECO:0000313" key="5">
    <source>
        <dbReference type="Proteomes" id="UP000054481"/>
    </source>
</evidence>
<dbReference type="EMBL" id="KQ030791">
    <property type="protein sequence ID" value="KJZ68911.1"/>
    <property type="molecule type" value="Genomic_DNA"/>
</dbReference>
<evidence type="ECO:0000259" key="3">
    <source>
        <dbReference type="Pfam" id="PF07727"/>
    </source>
</evidence>